<dbReference type="GO" id="GO:0006383">
    <property type="term" value="P:transcription by RNA polymerase III"/>
    <property type="evidence" value="ECO:0007669"/>
    <property type="project" value="TreeGrafter"/>
</dbReference>
<dbReference type="InterPro" id="IPR009025">
    <property type="entry name" value="RBP11-like_dimer"/>
</dbReference>
<evidence type="ECO:0000256" key="5">
    <source>
        <dbReference type="ARBA" id="ARBA00023242"/>
    </source>
</evidence>
<comment type="similarity">
    <text evidence="6">Belongs to the archaeal Rpo11/eukaryotic RPB11/RPC19 RNA polymerase subunit family.</text>
</comment>
<proteinExistence type="inferred from homology"/>
<dbReference type="GO" id="GO:0055029">
    <property type="term" value="C:nuclear DNA-directed RNA polymerase complex"/>
    <property type="evidence" value="ECO:0007669"/>
    <property type="project" value="UniProtKB-ARBA"/>
</dbReference>
<dbReference type="SUPFAM" id="SSF55257">
    <property type="entry name" value="RBP11-like subunits of RNA polymerase"/>
    <property type="match status" value="1"/>
</dbReference>
<evidence type="ECO:0000256" key="4">
    <source>
        <dbReference type="ARBA" id="ARBA00023163"/>
    </source>
</evidence>
<dbReference type="EMBL" id="FMWP01000096">
    <property type="protein sequence ID" value="SCZ99511.1"/>
    <property type="molecule type" value="Genomic_DNA"/>
</dbReference>
<organism evidence="9 10">
    <name type="scientific">Microbotryum saponariae</name>
    <dbReference type="NCBI Taxonomy" id="289078"/>
    <lineage>
        <taxon>Eukaryota</taxon>
        <taxon>Fungi</taxon>
        <taxon>Dikarya</taxon>
        <taxon>Basidiomycota</taxon>
        <taxon>Pucciniomycotina</taxon>
        <taxon>Microbotryomycetes</taxon>
        <taxon>Microbotryales</taxon>
        <taxon>Microbotryaceae</taxon>
        <taxon>Microbotryum</taxon>
    </lineage>
</organism>
<dbReference type="InterPro" id="IPR033898">
    <property type="entry name" value="RNAP_AC19"/>
</dbReference>
<dbReference type="InterPro" id="IPR008193">
    <property type="entry name" value="RNA_pol_Rpb11_13-16kDa_CS"/>
</dbReference>
<keyword evidence="5" id="KW-0539">Nucleus</keyword>
<dbReference type="PROSITE" id="PS01154">
    <property type="entry name" value="RNA_POL_L_13KD"/>
    <property type="match status" value="1"/>
</dbReference>
<evidence type="ECO:0000256" key="3">
    <source>
        <dbReference type="ARBA" id="ARBA00022478"/>
    </source>
</evidence>
<feature type="compositionally biased region" description="Basic and acidic residues" evidence="7">
    <location>
        <begin position="149"/>
        <end position="169"/>
    </location>
</feature>
<dbReference type="GO" id="GO:0003899">
    <property type="term" value="F:DNA-directed RNA polymerase activity"/>
    <property type="evidence" value="ECO:0007669"/>
    <property type="project" value="InterPro"/>
</dbReference>
<dbReference type="AlphaFoldDB" id="A0A2X0M432"/>
<accession>A0A2X0M432</accession>
<dbReference type="GO" id="GO:0046983">
    <property type="term" value="F:protein dimerization activity"/>
    <property type="evidence" value="ECO:0007669"/>
    <property type="project" value="InterPro"/>
</dbReference>
<reference evidence="10" key="1">
    <citation type="submission" date="2016-10" db="EMBL/GenBank/DDBJ databases">
        <authorList>
            <person name="Jeantristanb JTB J.-T."/>
            <person name="Ricardo R."/>
        </authorList>
    </citation>
    <scope>NUCLEOTIDE SEQUENCE [LARGE SCALE GENOMIC DNA]</scope>
</reference>
<feature type="compositionally biased region" description="Basic residues" evidence="7">
    <location>
        <begin position="170"/>
        <end position="182"/>
    </location>
</feature>
<keyword evidence="3" id="KW-0240">DNA-directed RNA polymerase</keyword>
<evidence type="ECO:0000256" key="2">
    <source>
        <dbReference type="ARBA" id="ARBA00022079"/>
    </source>
</evidence>
<evidence type="ECO:0000256" key="7">
    <source>
        <dbReference type="SAM" id="MobiDB-lite"/>
    </source>
</evidence>
<dbReference type="InterPro" id="IPR036603">
    <property type="entry name" value="RBP11-like"/>
</dbReference>
<dbReference type="FunFam" id="3.30.1360.10:FF:000006">
    <property type="entry name" value="DNA-directed RNA polymerases I and III subunit RPAC2"/>
    <property type="match status" value="1"/>
</dbReference>
<dbReference type="OrthoDB" id="510325at2759"/>
<evidence type="ECO:0000259" key="8">
    <source>
        <dbReference type="Pfam" id="PF13656"/>
    </source>
</evidence>
<name>A0A2X0M432_9BASI</name>
<dbReference type="PANTHER" id="PTHR13946">
    <property type="entry name" value="DNA-DIRECTED RNA POLYMERASE I,II,III"/>
    <property type="match status" value="1"/>
</dbReference>
<gene>
    <name evidence="9" type="ORF">BZ3500_MVSOF-1268-A1-R1_CHR3-1G06050</name>
</gene>
<dbReference type="Pfam" id="PF13656">
    <property type="entry name" value="RNA_pol_L_2"/>
    <property type="match status" value="1"/>
</dbReference>
<keyword evidence="4" id="KW-0804">Transcription</keyword>
<evidence type="ECO:0000313" key="9">
    <source>
        <dbReference type="EMBL" id="SCZ99511.1"/>
    </source>
</evidence>
<dbReference type="GO" id="GO:0003677">
    <property type="term" value="F:DNA binding"/>
    <property type="evidence" value="ECO:0007669"/>
    <property type="project" value="InterPro"/>
</dbReference>
<dbReference type="GO" id="GO:0005666">
    <property type="term" value="C:RNA polymerase III complex"/>
    <property type="evidence" value="ECO:0007669"/>
    <property type="project" value="TreeGrafter"/>
</dbReference>
<dbReference type="HAMAP" id="MF_00261">
    <property type="entry name" value="RNApol_arch_Rpo11"/>
    <property type="match status" value="1"/>
</dbReference>
<dbReference type="Proteomes" id="UP000249723">
    <property type="component" value="Unassembled WGS sequence"/>
</dbReference>
<dbReference type="GO" id="GO:0006362">
    <property type="term" value="P:transcription elongation by RNA polymerase I"/>
    <property type="evidence" value="ECO:0007669"/>
    <property type="project" value="TreeGrafter"/>
</dbReference>
<dbReference type="GO" id="GO:0005736">
    <property type="term" value="C:RNA polymerase I complex"/>
    <property type="evidence" value="ECO:0007669"/>
    <property type="project" value="TreeGrafter"/>
</dbReference>
<sequence>MSDSAAAAAPIAMEEDGPVRSDKIYALPGFTEGYTAATYCINDEDHTLGNLLRWMLMKNPDVEFCGYSAPHPSEAKIHLRIQMYDQKSSLTALHTALDNLEQMTESILSAYAASLASGDFERSVEPSYDFESVNDRLWAEKEARGISREEFERKKREEVEEKERLEGKGKVKKEKGKGKGLK</sequence>
<dbReference type="PANTHER" id="PTHR13946:SF28">
    <property type="entry name" value="DNA-DIRECTED RNA POLYMERASES I AND III SUBUNIT RPAC2"/>
    <property type="match status" value="1"/>
</dbReference>
<dbReference type="CDD" id="cd07029">
    <property type="entry name" value="RNAP_I_III_AC19"/>
    <property type="match status" value="1"/>
</dbReference>
<dbReference type="InterPro" id="IPR022905">
    <property type="entry name" value="Rpo11-like"/>
</dbReference>
<feature type="region of interest" description="Disordered" evidence="7">
    <location>
        <begin position="149"/>
        <end position="182"/>
    </location>
</feature>
<dbReference type="Gene3D" id="3.30.1360.10">
    <property type="entry name" value="RNA polymerase, RBP11-like subunit"/>
    <property type="match status" value="1"/>
</dbReference>
<protein>
    <recommendedName>
        <fullName evidence="2">DNA-directed RNA polymerases I and III subunit RPAC2</fullName>
    </recommendedName>
</protein>
<comment type="subcellular location">
    <subcellularLocation>
        <location evidence="1">Nucleus</location>
    </subcellularLocation>
</comment>
<keyword evidence="10" id="KW-1185">Reference proteome</keyword>
<evidence type="ECO:0000256" key="1">
    <source>
        <dbReference type="ARBA" id="ARBA00004123"/>
    </source>
</evidence>
<feature type="domain" description="DNA-directed RNA polymerase RBP11-like dimerisation" evidence="8">
    <location>
        <begin position="36"/>
        <end position="108"/>
    </location>
</feature>
<evidence type="ECO:0000256" key="6">
    <source>
        <dbReference type="ARBA" id="ARBA00025751"/>
    </source>
</evidence>
<dbReference type="STRING" id="289078.A0A2X0M432"/>
<evidence type="ECO:0000313" key="10">
    <source>
        <dbReference type="Proteomes" id="UP000249723"/>
    </source>
</evidence>